<organism evidence="1 2">
    <name type="scientific">Sporolactobacillus shoreae</name>
    <dbReference type="NCBI Taxonomy" id="1465501"/>
    <lineage>
        <taxon>Bacteria</taxon>
        <taxon>Bacillati</taxon>
        <taxon>Bacillota</taxon>
        <taxon>Bacilli</taxon>
        <taxon>Bacillales</taxon>
        <taxon>Sporolactobacillaceae</taxon>
        <taxon>Sporolactobacillus</taxon>
    </lineage>
</organism>
<gene>
    <name evidence="1" type="ORF">E4665_16260</name>
</gene>
<name>A0A4Z0GJU1_9BACL</name>
<evidence type="ECO:0000313" key="1">
    <source>
        <dbReference type="EMBL" id="TGA96248.1"/>
    </source>
</evidence>
<evidence type="ECO:0000313" key="2">
    <source>
        <dbReference type="Proteomes" id="UP000298347"/>
    </source>
</evidence>
<proteinExistence type="predicted"/>
<reference evidence="1 2" key="1">
    <citation type="journal article" date="2015" name="Int. J. Syst. Evol. Microbiol.">
        <title>Sporolactobacillus shoreae sp. nov. and Sporolactobacillus spathodeae sp. nov., two spore-forming lactic acid bacteria isolated from tree barks in Thailand.</title>
        <authorList>
            <person name="Thamacharoensuk T."/>
            <person name="Kitahara M."/>
            <person name="Ohkuma M."/>
            <person name="Thongchul N."/>
            <person name="Tanasupawat S."/>
        </authorList>
    </citation>
    <scope>NUCLEOTIDE SEQUENCE [LARGE SCALE GENOMIC DNA]</scope>
    <source>
        <strain evidence="1 2">BK92</strain>
    </source>
</reference>
<dbReference type="AlphaFoldDB" id="A0A4Z0GJU1"/>
<comment type="caution">
    <text evidence="1">The sequence shown here is derived from an EMBL/GenBank/DDBJ whole genome shotgun (WGS) entry which is preliminary data.</text>
</comment>
<dbReference type="OrthoDB" id="2987890at2"/>
<keyword evidence="2" id="KW-1185">Reference proteome</keyword>
<protein>
    <submittedName>
        <fullName evidence="1">Uncharacterized protein</fullName>
    </submittedName>
</protein>
<sequence length="206" mass="23685">MWFTESECIQAMKVASHYLGFSFTRNDYLHWQMDHSEYPTAAQIAHRLHGFNEAKVQAGLIPNATVRTSSQFSDDELIIALKNAYQDLGGTFSERSYELWRSRKEKKPSLSTIRNRLGSITELKKRLEANSFSFDAALIYDSDKWKVPLVQFIAGQLSLNAYKKWSREHGAPSVSDLQDYADSYEGALVEAMNRYIQQIKDGRDRD</sequence>
<accession>A0A4Z0GJU1</accession>
<dbReference type="Proteomes" id="UP000298347">
    <property type="component" value="Unassembled WGS sequence"/>
</dbReference>
<dbReference type="EMBL" id="SRJD01000028">
    <property type="protein sequence ID" value="TGA96248.1"/>
    <property type="molecule type" value="Genomic_DNA"/>
</dbReference>